<comment type="caution">
    <text evidence="3">The sequence shown here is derived from an EMBL/GenBank/DDBJ whole genome shotgun (WGS) entry which is preliminary data.</text>
</comment>
<keyword evidence="1" id="KW-0472">Membrane</keyword>
<dbReference type="AlphaFoldDB" id="A0AA88S3M9"/>
<keyword evidence="1" id="KW-0968">Cytoplasmic vesicle</keyword>
<dbReference type="PANTHER" id="PTHR11141">
    <property type="entry name" value="PROTEIN TRANSPORT PROTEIN SEC23"/>
    <property type="match status" value="1"/>
</dbReference>
<accession>A0AA88S3M9</accession>
<dbReference type="SUPFAM" id="SSF53300">
    <property type="entry name" value="vWA-like"/>
    <property type="match status" value="1"/>
</dbReference>
<keyword evidence="1" id="KW-0931">ER-Golgi transport</keyword>
<dbReference type="SUPFAM" id="SSF81995">
    <property type="entry name" value="beta-sandwich domain of Sec23/24"/>
    <property type="match status" value="1"/>
</dbReference>
<evidence type="ECO:0000313" key="4">
    <source>
        <dbReference type="Proteomes" id="UP001187471"/>
    </source>
</evidence>
<reference evidence="3" key="1">
    <citation type="submission" date="2022-12" db="EMBL/GenBank/DDBJ databases">
        <title>Draft genome assemblies for two species of Escallonia (Escalloniales).</title>
        <authorList>
            <person name="Chanderbali A."/>
            <person name="Dervinis C."/>
            <person name="Anghel I."/>
            <person name="Soltis D."/>
            <person name="Soltis P."/>
            <person name="Zapata F."/>
        </authorList>
    </citation>
    <scope>NUCLEOTIDE SEQUENCE</scope>
    <source>
        <strain evidence="3">UCBG92.1500</strain>
        <tissue evidence="3">Leaf</tissue>
    </source>
</reference>
<keyword evidence="4" id="KW-1185">Reference proteome</keyword>
<dbReference type="PANTHER" id="PTHR11141:SF6">
    <property type="entry name" value="PROTEIN TRANSPORT PROTEIN SEC23 A"/>
    <property type="match status" value="1"/>
</dbReference>
<dbReference type="Pfam" id="PF08033">
    <property type="entry name" value="Sec23_BS"/>
    <property type="match status" value="1"/>
</dbReference>
<dbReference type="InterPro" id="IPR037364">
    <property type="entry name" value="Sec23"/>
</dbReference>
<comment type="function">
    <text evidence="1">Component of the coat protein complex II (COPII) which promotes the formation of transport vesicles from the endoplasmic reticulum (ER). The coat has two main functions, the physical deformation of the endoplasmic reticulum membrane into vesicles and the selection of cargo molecules.</text>
</comment>
<sequence length="324" mass="35547">MRALYDFSEESVASADVLPGNISPSQESLKALIYRTGIYLAPIHASLPVAHSIFSSLLPYKLNFTEVSRNRCLGSAVEVALAIIQGPSAEMSRGVVKRSGGNSRIIVCAGGPNTYGPRSVPHSFSHPNYPHMDKTALKWMENLGREAHRRNTVVDFLCAGTCPVRVPVLQPLAKASGGLLILHDDFGEAFGVNLQRASTRAAGSHGLLEIRYSDKIFVTQVIDPREEAHADSHETFKNDSSVSVQMLSVEETQSFALSMETRVDIKSDRVYFQFAIQYSNVYQADISRVITVRMPTVDSVPAYLESVHDEVTAVPMDALALRRP</sequence>
<dbReference type="GO" id="GO:0005096">
    <property type="term" value="F:GTPase activator activity"/>
    <property type="evidence" value="ECO:0007669"/>
    <property type="project" value="TreeGrafter"/>
</dbReference>
<proteinExistence type="inferred from homology"/>
<evidence type="ECO:0000259" key="2">
    <source>
        <dbReference type="Pfam" id="PF08033"/>
    </source>
</evidence>
<keyword evidence="1" id="KW-0963">Cytoplasm</keyword>
<dbReference type="GO" id="GO:0046872">
    <property type="term" value="F:metal ion binding"/>
    <property type="evidence" value="ECO:0007669"/>
    <property type="project" value="UniProtKB-KW"/>
</dbReference>
<dbReference type="EMBL" id="JAVXUO010000105">
    <property type="protein sequence ID" value="KAK2995412.1"/>
    <property type="molecule type" value="Genomic_DNA"/>
</dbReference>
<dbReference type="GO" id="GO:0005789">
    <property type="term" value="C:endoplasmic reticulum membrane"/>
    <property type="evidence" value="ECO:0007669"/>
    <property type="project" value="UniProtKB-SubCell"/>
</dbReference>
<gene>
    <name evidence="3" type="ORF">RJ640_029044</name>
</gene>
<keyword evidence="1" id="KW-0862">Zinc</keyword>
<dbReference type="InterPro" id="IPR036465">
    <property type="entry name" value="vWFA_dom_sf"/>
</dbReference>
<dbReference type="Gene3D" id="3.40.50.410">
    <property type="entry name" value="von Willebrand factor, type A domain"/>
    <property type="match status" value="1"/>
</dbReference>
<dbReference type="GO" id="GO:0015031">
    <property type="term" value="P:protein transport"/>
    <property type="evidence" value="ECO:0007669"/>
    <property type="project" value="UniProtKB-KW"/>
</dbReference>
<dbReference type="GO" id="GO:0030127">
    <property type="term" value="C:COPII vesicle coat"/>
    <property type="evidence" value="ECO:0007669"/>
    <property type="project" value="TreeGrafter"/>
</dbReference>
<dbReference type="InterPro" id="IPR012990">
    <property type="entry name" value="Beta-sandwich_Sec23_24"/>
</dbReference>
<comment type="subcellular location">
    <subcellularLocation>
        <location evidence="1">Cytoplasmic vesicle</location>
        <location evidence="1">COPII-coated vesicle membrane</location>
        <topology evidence="1">Peripheral membrane protein</topology>
        <orientation evidence="1">Cytoplasmic side</orientation>
    </subcellularLocation>
    <subcellularLocation>
        <location evidence="1">Endoplasmic reticulum membrane</location>
        <topology evidence="1">Peripheral membrane protein</topology>
        <orientation evidence="1">Cytoplasmic side</orientation>
    </subcellularLocation>
</comment>
<dbReference type="Proteomes" id="UP001187471">
    <property type="component" value="Unassembled WGS sequence"/>
</dbReference>
<feature type="domain" description="Sec23/Sec24 beta-sandwich" evidence="2">
    <location>
        <begin position="204"/>
        <end position="296"/>
    </location>
</feature>
<keyword evidence="1" id="KW-0256">Endoplasmic reticulum</keyword>
<comment type="similarity">
    <text evidence="1">Belongs to the SEC23/SEC24 family. SEC23 subfamily.</text>
</comment>
<protein>
    <recommendedName>
        <fullName evidence="1">Protein transport protein SEC23</fullName>
    </recommendedName>
</protein>
<dbReference type="GO" id="GO:0090110">
    <property type="term" value="P:COPII-coated vesicle cargo loading"/>
    <property type="evidence" value="ECO:0007669"/>
    <property type="project" value="TreeGrafter"/>
</dbReference>
<keyword evidence="1" id="KW-0653">Protein transport</keyword>
<dbReference type="GO" id="GO:0070971">
    <property type="term" value="C:endoplasmic reticulum exit site"/>
    <property type="evidence" value="ECO:0007669"/>
    <property type="project" value="TreeGrafter"/>
</dbReference>
<name>A0AA88S3M9_9ASTE</name>
<evidence type="ECO:0000256" key="1">
    <source>
        <dbReference type="RuleBase" id="RU365030"/>
    </source>
</evidence>
<evidence type="ECO:0000313" key="3">
    <source>
        <dbReference type="EMBL" id="KAK2995412.1"/>
    </source>
</evidence>
<keyword evidence="1" id="KW-0479">Metal-binding</keyword>
<organism evidence="3 4">
    <name type="scientific">Escallonia rubra</name>
    <dbReference type="NCBI Taxonomy" id="112253"/>
    <lineage>
        <taxon>Eukaryota</taxon>
        <taxon>Viridiplantae</taxon>
        <taxon>Streptophyta</taxon>
        <taxon>Embryophyta</taxon>
        <taxon>Tracheophyta</taxon>
        <taxon>Spermatophyta</taxon>
        <taxon>Magnoliopsida</taxon>
        <taxon>eudicotyledons</taxon>
        <taxon>Gunneridae</taxon>
        <taxon>Pentapetalae</taxon>
        <taxon>asterids</taxon>
        <taxon>campanulids</taxon>
        <taxon>Escalloniales</taxon>
        <taxon>Escalloniaceae</taxon>
        <taxon>Escallonia</taxon>
    </lineage>
</organism>
<keyword evidence="1" id="KW-0813">Transport</keyword>